<feature type="transmembrane region" description="Helical" evidence="8">
    <location>
        <begin position="68"/>
        <end position="89"/>
    </location>
</feature>
<gene>
    <name evidence="9" type="ORF">OBBRIDRAFT_798879</name>
</gene>
<protein>
    <recommendedName>
        <fullName evidence="4 8">Protein PNS1</fullName>
    </recommendedName>
</protein>
<feature type="transmembrane region" description="Helical" evidence="8">
    <location>
        <begin position="454"/>
        <end position="474"/>
    </location>
</feature>
<evidence type="ECO:0000313" key="10">
    <source>
        <dbReference type="Proteomes" id="UP000250043"/>
    </source>
</evidence>
<evidence type="ECO:0000256" key="5">
    <source>
        <dbReference type="ARBA" id="ARBA00022692"/>
    </source>
</evidence>
<sequence length="521" mass="57496">MTTNTNSTTNTEWTDLEAGVDRVPVEVAPPHYPGPVYPPRRHQYYGPVEPPTPFENDRFRPKKRINDPIFLILFIVQLVGMGVLSGIVLSEYIKQGGLGGGIGGDSGTNVTLNKHTAYLLLLVTLAALLLSTGYLMLVRMYTRGIMHITLVLSILLNIGVCVYYWIEKYYSGAIIFMVIALLSIFAYFGYRSRIHISALLLKTVMDIAKTWRSVYRIAFISLILQAAYSVLYTFTAVAIYEKWTPGNPSCSTGTSCSSGKVAGLIVYATFSYLWTSQVISNVVLATLAGGPFGVWAFFGITHNGMRLRHPTRDAFLRASTCSLGSIAFGSLIVTLMELVRLPLNAVRNNANADGNPAEACLACCAEFIVGCIESALQYFNRYAYIEIALYGKPYLEAAQDTWRLFRDRGVDALANDSLVGMTLTWGAYSIGLLCSLFAYLYLRCTHPAYNAGGQYTAPVMAFAFFIGAMCTLTPSSAIEAGVSTIFLKLAEDPRNMGWRAPMLERKLKEDYPEVMKDVPRT</sequence>
<evidence type="ECO:0000313" key="9">
    <source>
        <dbReference type="EMBL" id="OCH84680.1"/>
    </source>
</evidence>
<feature type="transmembrane region" description="Helical" evidence="8">
    <location>
        <begin position="144"/>
        <end position="166"/>
    </location>
</feature>
<dbReference type="GO" id="GO:0005886">
    <property type="term" value="C:plasma membrane"/>
    <property type="evidence" value="ECO:0007669"/>
    <property type="project" value="UniProtKB-SubCell"/>
</dbReference>
<feature type="transmembrane region" description="Helical" evidence="8">
    <location>
        <begin position="117"/>
        <end position="137"/>
    </location>
</feature>
<organism evidence="9 10">
    <name type="scientific">Obba rivulosa</name>
    <dbReference type="NCBI Taxonomy" id="1052685"/>
    <lineage>
        <taxon>Eukaryota</taxon>
        <taxon>Fungi</taxon>
        <taxon>Dikarya</taxon>
        <taxon>Basidiomycota</taxon>
        <taxon>Agaricomycotina</taxon>
        <taxon>Agaricomycetes</taxon>
        <taxon>Polyporales</taxon>
        <taxon>Gelatoporiaceae</taxon>
        <taxon>Obba</taxon>
    </lineage>
</organism>
<comment type="function">
    <text evidence="1 8">Probably involved in transport through the plasma membrane.</text>
</comment>
<evidence type="ECO:0000256" key="1">
    <source>
        <dbReference type="ARBA" id="ARBA00002957"/>
    </source>
</evidence>
<dbReference type="Proteomes" id="UP000250043">
    <property type="component" value="Unassembled WGS sequence"/>
</dbReference>
<accession>A0A8E2ALY2</accession>
<feature type="transmembrane region" description="Helical" evidence="8">
    <location>
        <begin position="425"/>
        <end position="442"/>
    </location>
</feature>
<evidence type="ECO:0000256" key="6">
    <source>
        <dbReference type="ARBA" id="ARBA00022989"/>
    </source>
</evidence>
<name>A0A8E2ALY2_9APHY</name>
<dbReference type="AlphaFoldDB" id="A0A8E2ALY2"/>
<dbReference type="PANTHER" id="PTHR12385:SF4">
    <property type="entry name" value="PROTEIN PNS1"/>
    <property type="match status" value="1"/>
</dbReference>
<evidence type="ECO:0000256" key="3">
    <source>
        <dbReference type="ARBA" id="ARBA00007168"/>
    </source>
</evidence>
<keyword evidence="10" id="KW-1185">Reference proteome</keyword>
<reference evidence="9 10" key="1">
    <citation type="submission" date="2016-07" db="EMBL/GenBank/DDBJ databases">
        <title>Draft genome of the white-rot fungus Obba rivulosa 3A-2.</title>
        <authorList>
            <consortium name="DOE Joint Genome Institute"/>
            <person name="Miettinen O."/>
            <person name="Riley R."/>
            <person name="Acob R."/>
            <person name="Barry K."/>
            <person name="Cullen D."/>
            <person name="De Vries R."/>
            <person name="Hainaut M."/>
            <person name="Hatakka A."/>
            <person name="Henrissat B."/>
            <person name="Hilden K."/>
            <person name="Kuo R."/>
            <person name="Labutti K."/>
            <person name="Lipzen A."/>
            <person name="Makela M.R."/>
            <person name="Sandor L."/>
            <person name="Spatafora J.W."/>
            <person name="Grigoriev I.V."/>
            <person name="Hibbett D.S."/>
        </authorList>
    </citation>
    <scope>NUCLEOTIDE SEQUENCE [LARGE SCALE GENOMIC DNA]</scope>
    <source>
        <strain evidence="9 10">3A-2</strain>
    </source>
</reference>
<keyword evidence="6 8" id="KW-1133">Transmembrane helix</keyword>
<dbReference type="OrthoDB" id="44736at2759"/>
<feature type="transmembrane region" description="Helical" evidence="8">
    <location>
        <begin position="217"/>
        <end position="240"/>
    </location>
</feature>
<evidence type="ECO:0000256" key="8">
    <source>
        <dbReference type="RuleBase" id="RU368066"/>
    </source>
</evidence>
<comment type="subcellular location">
    <subcellularLocation>
        <location evidence="8">Cell membrane</location>
        <topology evidence="8">Multi-pass membrane protein</topology>
    </subcellularLocation>
    <subcellularLocation>
        <location evidence="2">Membrane</location>
        <topology evidence="2">Multi-pass membrane protein</topology>
    </subcellularLocation>
</comment>
<dbReference type="InterPro" id="IPR007603">
    <property type="entry name" value="Choline_transptr-like"/>
</dbReference>
<keyword evidence="5 8" id="KW-0812">Transmembrane</keyword>
<comment type="similarity">
    <text evidence="3 8">Belongs to the CTL (choline transporter-like) family.</text>
</comment>
<evidence type="ECO:0000256" key="7">
    <source>
        <dbReference type="ARBA" id="ARBA00023136"/>
    </source>
</evidence>
<keyword evidence="7 8" id="KW-0472">Membrane</keyword>
<dbReference type="EMBL" id="KV722646">
    <property type="protein sequence ID" value="OCH84680.1"/>
    <property type="molecule type" value="Genomic_DNA"/>
</dbReference>
<dbReference type="Pfam" id="PF04515">
    <property type="entry name" value="Choline_transpo"/>
    <property type="match status" value="1"/>
</dbReference>
<feature type="transmembrane region" description="Helical" evidence="8">
    <location>
        <begin position="278"/>
        <end position="302"/>
    </location>
</feature>
<proteinExistence type="inferred from homology"/>
<evidence type="ECO:0000256" key="2">
    <source>
        <dbReference type="ARBA" id="ARBA00004141"/>
    </source>
</evidence>
<feature type="transmembrane region" description="Helical" evidence="8">
    <location>
        <begin position="314"/>
        <end position="336"/>
    </location>
</feature>
<evidence type="ECO:0000256" key="4">
    <source>
        <dbReference type="ARBA" id="ARBA00015388"/>
    </source>
</evidence>
<dbReference type="GO" id="GO:0022857">
    <property type="term" value="F:transmembrane transporter activity"/>
    <property type="evidence" value="ECO:0007669"/>
    <property type="project" value="UniProtKB-UniRule"/>
</dbReference>
<feature type="transmembrane region" description="Helical" evidence="8">
    <location>
        <begin position="172"/>
        <end position="190"/>
    </location>
</feature>
<dbReference type="PANTHER" id="PTHR12385">
    <property type="entry name" value="CHOLINE TRANSPORTER-LIKE (SLC FAMILY 44)"/>
    <property type="match status" value="1"/>
</dbReference>